<gene>
    <name evidence="2" type="ORF">DB30_02542</name>
</gene>
<feature type="region of interest" description="Disordered" evidence="1">
    <location>
        <begin position="1"/>
        <end position="21"/>
    </location>
</feature>
<dbReference type="Proteomes" id="UP000031599">
    <property type="component" value="Unassembled WGS sequence"/>
</dbReference>
<protein>
    <recommendedName>
        <fullName evidence="4">IS91 family transposase</fullName>
    </recommendedName>
</protein>
<proteinExistence type="predicted"/>
<evidence type="ECO:0008006" key="4">
    <source>
        <dbReference type="Google" id="ProtNLM"/>
    </source>
</evidence>
<feature type="compositionally biased region" description="Basic and acidic residues" evidence="1">
    <location>
        <begin position="11"/>
        <end position="21"/>
    </location>
</feature>
<name>A0A0C1Z2R8_9BACT</name>
<dbReference type="EMBL" id="JMCC02000182">
    <property type="protein sequence ID" value="KIG11764.1"/>
    <property type="molecule type" value="Genomic_DNA"/>
</dbReference>
<evidence type="ECO:0000256" key="1">
    <source>
        <dbReference type="SAM" id="MobiDB-lite"/>
    </source>
</evidence>
<reference evidence="2 3" key="1">
    <citation type="submission" date="2014-12" db="EMBL/GenBank/DDBJ databases">
        <title>Genome assembly of Enhygromyxa salina DSM 15201.</title>
        <authorList>
            <person name="Sharma G."/>
            <person name="Subramanian S."/>
        </authorList>
    </citation>
    <scope>NUCLEOTIDE SEQUENCE [LARGE SCALE GENOMIC DNA]</scope>
    <source>
        <strain evidence="2 3">DSM 15201</strain>
    </source>
</reference>
<accession>A0A0C1Z2R8</accession>
<evidence type="ECO:0000313" key="2">
    <source>
        <dbReference type="EMBL" id="KIG11764.1"/>
    </source>
</evidence>
<feature type="compositionally biased region" description="Polar residues" evidence="1">
    <location>
        <begin position="1"/>
        <end position="10"/>
    </location>
</feature>
<dbReference type="RefSeq" id="WP_153258488.1">
    <property type="nucleotide sequence ID" value="NZ_JMCC02000182.1"/>
</dbReference>
<evidence type="ECO:0000313" key="3">
    <source>
        <dbReference type="Proteomes" id="UP000031599"/>
    </source>
</evidence>
<organism evidence="2 3">
    <name type="scientific">Enhygromyxa salina</name>
    <dbReference type="NCBI Taxonomy" id="215803"/>
    <lineage>
        <taxon>Bacteria</taxon>
        <taxon>Pseudomonadati</taxon>
        <taxon>Myxococcota</taxon>
        <taxon>Polyangia</taxon>
        <taxon>Nannocystales</taxon>
        <taxon>Nannocystaceae</taxon>
        <taxon>Enhygromyxa</taxon>
    </lineage>
</organism>
<dbReference type="AlphaFoldDB" id="A0A0C1Z2R8"/>
<comment type="caution">
    <text evidence="2">The sequence shown here is derived from an EMBL/GenBank/DDBJ whole genome shotgun (WGS) entry which is preliminary data.</text>
</comment>
<sequence>MAAPSPCSTTPRRDSYERRRPDETLLYQLIEQHWPTFLERAEQSGGLPDFIVEEFEA</sequence>